<protein>
    <recommendedName>
        <fullName evidence="3">Sodium channel modifier 1 zinc-finger domain-containing protein</fullName>
    </recommendedName>
</protein>
<evidence type="ECO:0000313" key="5">
    <source>
        <dbReference type="Proteomes" id="UP000636800"/>
    </source>
</evidence>
<feature type="repeat" description="PPR" evidence="2">
    <location>
        <begin position="283"/>
        <end position="317"/>
    </location>
</feature>
<evidence type="ECO:0000256" key="1">
    <source>
        <dbReference type="ARBA" id="ARBA00022737"/>
    </source>
</evidence>
<feature type="repeat" description="PPR" evidence="2">
    <location>
        <begin position="412"/>
        <end position="446"/>
    </location>
</feature>
<dbReference type="PANTHER" id="PTHR32297:SF1">
    <property type="entry name" value="SODIUM CHANNEL MODIFIER 1"/>
    <property type="match status" value="1"/>
</dbReference>
<keyword evidence="1" id="KW-0677">Repeat</keyword>
<feature type="domain" description="Sodium channel modifier 1 zinc-finger" evidence="3">
    <location>
        <begin position="49"/>
        <end position="74"/>
    </location>
</feature>
<evidence type="ECO:0000313" key="4">
    <source>
        <dbReference type="EMBL" id="KAG0497614.1"/>
    </source>
</evidence>
<dbReference type="InterPro" id="IPR011990">
    <property type="entry name" value="TPR-like_helical_dom_sf"/>
</dbReference>
<dbReference type="Proteomes" id="UP000636800">
    <property type="component" value="Chromosome 1"/>
</dbReference>
<proteinExistence type="predicted"/>
<gene>
    <name evidence="4" type="ORF">HPP92_002305</name>
</gene>
<comment type="caution">
    <text evidence="4">The sequence shown here is derived from an EMBL/GenBank/DDBJ whole genome shotgun (WGS) entry which is preliminary data.</text>
</comment>
<dbReference type="Pfam" id="PF01535">
    <property type="entry name" value="PPR"/>
    <property type="match status" value="3"/>
</dbReference>
<dbReference type="InterPro" id="IPR033570">
    <property type="entry name" value="SCNM1"/>
</dbReference>
<accession>A0A835RT62</accession>
<dbReference type="Pfam" id="PF15803">
    <property type="entry name" value="zf-SCNM1"/>
    <property type="match status" value="1"/>
</dbReference>
<dbReference type="AlphaFoldDB" id="A0A835RT62"/>
<dbReference type="PROSITE" id="PS51375">
    <property type="entry name" value="PPR"/>
    <property type="match status" value="3"/>
</dbReference>
<reference evidence="4 5" key="1">
    <citation type="journal article" date="2020" name="Nat. Food">
        <title>A phased Vanilla planifolia genome enables genetic improvement of flavour and production.</title>
        <authorList>
            <person name="Hasing T."/>
            <person name="Tang H."/>
            <person name="Brym M."/>
            <person name="Khazi F."/>
            <person name="Huang T."/>
            <person name="Chambers A.H."/>
        </authorList>
    </citation>
    <scope>NUCLEOTIDE SEQUENCE [LARGE SCALE GENOMIC DNA]</scope>
    <source>
        <tissue evidence="4">Leaf</tissue>
    </source>
</reference>
<dbReference type="NCBIfam" id="TIGR00756">
    <property type="entry name" value="PPR"/>
    <property type="match status" value="2"/>
</dbReference>
<feature type="repeat" description="PPR" evidence="2">
    <location>
        <begin position="447"/>
        <end position="481"/>
    </location>
</feature>
<dbReference type="EMBL" id="JADCNL010000001">
    <property type="protein sequence ID" value="KAG0497614.1"/>
    <property type="molecule type" value="Genomic_DNA"/>
</dbReference>
<evidence type="ECO:0000256" key="2">
    <source>
        <dbReference type="PROSITE-ProRule" id="PRU00708"/>
    </source>
</evidence>
<sequence>MSVFGGDSWAREAQHRKRRVDDLMLSSASLKSIAPAPSHRKLSNGKFVCLVCPHNPIFDTALILSMHMNSSRHISGETRMKEKELSRREELHKRIALSGDIMPLKKLMNYQVQKKPLTEKTRRAIQELHCEMIQKNQFEDDSNSYIAEAESRNLCLYPNCPPSGHLLQESQPPAFAPNVVSQCNLELQKKHEKELKFTAAGWKRDCHGKWFRDENESRTRKLSAAIARILRARDTNPQWEESLADVFHLGEDIAPVVALLPDPDMAIAFLSWARRRPYADMPHSASYSALLRLLALARRFEEAEVVLQTMMAEGKKPSNEALSTLVGSYARAGLEDQALKAYSSTKEHTGAVPDTSGCNSLLHLLEREFRKGYCRHKRVEEAEYLLREAIEREVHEALAIRDKMVQRGVLPDLAIYNVLLSGLFKKAMLSSVEKLIAEMFEQNIILDEFVYATLIDGFSRNGDLDKASKVFEFMGEKGVRRGVVVYNAIIKGHCKLGTVKISERKLISTRTMPYIYQESKKIRMT</sequence>
<organism evidence="4 5">
    <name type="scientific">Vanilla planifolia</name>
    <name type="common">Vanilla</name>
    <dbReference type="NCBI Taxonomy" id="51239"/>
    <lineage>
        <taxon>Eukaryota</taxon>
        <taxon>Viridiplantae</taxon>
        <taxon>Streptophyta</taxon>
        <taxon>Embryophyta</taxon>
        <taxon>Tracheophyta</taxon>
        <taxon>Spermatophyta</taxon>
        <taxon>Magnoliopsida</taxon>
        <taxon>Liliopsida</taxon>
        <taxon>Asparagales</taxon>
        <taxon>Orchidaceae</taxon>
        <taxon>Vanilloideae</taxon>
        <taxon>Vanilleae</taxon>
        <taxon>Vanilla</taxon>
    </lineage>
</organism>
<dbReference type="GO" id="GO:0008380">
    <property type="term" value="P:RNA splicing"/>
    <property type="evidence" value="ECO:0007669"/>
    <property type="project" value="InterPro"/>
</dbReference>
<dbReference type="InterPro" id="IPR002885">
    <property type="entry name" value="PPR_rpt"/>
</dbReference>
<dbReference type="GO" id="GO:0005634">
    <property type="term" value="C:nucleus"/>
    <property type="evidence" value="ECO:0007669"/>
    <property type="project" value="TreeGrafter"/>
</dbReference>
<dbReference type="Gene3D" id="1.25.40.10">
    <property type="entry name" value="Tetratricopeptide repeat domain"/>
    <property type="match status" value="2"/>
</dbReference>
<dbReference type="Pfam" id="PF13041">
    <property type="entry name" value="PPR_2"/>
    <property type="match status" value="1"/>
</dbReference>
<name>A0A835RT62_VANPL</name>
<dbReference type="InterPro" id="IPR031622">
    <property type="entry name" value="Znf-SCNM1"/>
</dbReference>
<dbReference type="OrthoDB" id="420076at2759"/>
<evidence type="ECO:0000259" key="3">
    <source>
        <dbReference type="Pfam" id="PF15803"/>
    </source>
</evidence>
<keyword evidence="5" id="KW-1185">Reference proteome</keyword>
<dbReference type="PANTHER" id="PTHR32297">
    <property type="entry name" value="SODIUM CHANNEL MODIFIER 1"/>
    <property type="match status" value="1"/>
</dbReference>